<evidence type="ECO:0000256" key="2">
    <source>
        <dbReference type="SAM" id="Phobius"/>
    </source>
</evidence>
<feature type="region of interest" description="Disordered" evidence="1">
    <location>
        <begin position="68"/>
        <end position="103"/>
    </location>
</feature>
<feature type="compositionally biased region" description="Basic and acidic residues" evidence="1">
    <location>
        <begin position="68"/>
        <end position="93"/>
    </location>
</feature>
<keyword evidence="2" id="KW-0812">Transmembrane</keyword>
<dbReference type="AlphaFoldDB" id="A0A1A8YIV3"/>
<feature type="transmembrane region" description="Helical" evidence="2">
    <location>
        <begin position="559"/>
        <end position="578"/>
    </location>
</feature>
<evidence type="ECO:0000313" key="3">
    <source>
        <dbReference type="EMBL" id="SBT31471.1"/>
    </source>
</evidence>
<dbReference type="SUPFAM" id="SSF144232">
    <property type="entry name" value="HIT/MYND zinc finger-like"/>
    <property type="match status" value="1"/>
</dbReference>
<reference evidence="4" key="1">
    <citation type="submission" date="2016-05" db="EMBL/GenBank/DDBJ databases">
        <authorList>
            <person name="Naeem Raeece"/>
        </authorList>
    </citation>
    <scope>NUCLEOTIDE SEQUENCE [LARGE SCALE GENOMIC DNA]</scope>
</reference>
<organism evidence="3 4">
    <name type="scientific">Plasmodium ovale wallikeri</name>
    <dbReference type="NCBI Taxonomy" id="864142"/>
    <lineage>
        <taxon>Eukaryota</taxon>
        <taxon>Sar</taxon>
        <taxon>Alveolata</taxon>
        <taxon>Apicomplexa</taxon>
        <taxon>Aconoidasida</taxon>
        <taxon>Haemosporida</taxon>
        <taxon>Plasmodiidae</taxon>
        <taxon>Plasmodium</taxon>
        <taxon>Plasmodium (Plasmodium)</taxon>
    </lineage>
</organism>
<keyword evidence="2" id="KW-1133">Transmembrane helix</keyword>
<feature type="transmembrane region" description="Helical" evidence="2">
    <location>
        <begin position="440"/>
        <end position="463"/>
    </location>
</feature>
<keyword evidence="2" id="KW-0472">Membrane</keyword>
<dbReference type="EMBL" id="FLRE01000017">
    <property type="protein sequence ID" value="SBT31471.1"/>
    <property type="molecule type" value="Genomic_DNA"/>
</dbReference>
<evidence type="ECO:0000256" key="1">
    <source>
        <dbReference type="SAM" id="MobiDB-lite"/>
    </source>
</evidence>
<proteinExistence type="predicted"/>
<accession>A0A1A8YIV3</accession>
<name>A0A1A8YIV3_PLAOA</name>
<dbReference type="Proteomes" id="UP000078550">
    <property type="component" value="Unassembled WGS sequence"/>
</dbReference>
<evidence type="ECO:0000313" key="4">
    <source>
        <dbReference type="Proteomes" id="UP000078550"/>
    </source>
</evidence>
<protein>
    <submittedName>
        <fullName evidence="3">Uncharacterized protein</fullName>
    </submittedName>
</protein>
<gene>
    <name evidence="3" type="ORF">POVWA2_004400</name>
</gene>
<sequence>MSHTQRDRSHLKTLLNTKDVDLFNLFKNTRALEAHRRKKKTESLNELIYRFLCDDNDVFDKHTPCELDQERDASSGEVHGEANGEAVHEDHRSSQPVANTDKRHNIRTPIYMDENYNNVMFLSRKNIDSDCFHLKKIRKESNKIYNDLKFYKIENHDVYKFRPHDTDTDVIKLKHDLDSLQHNNYDICNVYDEEKKNALRIVQEKCKKIVQSLNFNCDSVDISDIIDVLNIITTPGFDERLDKYKYLKLFVNRYHYVYPYEDIGGLRKIRNYVKRNYMNKGNFYINEDDVSQMYLHTDLEKIIKNDHFVNNMLNLHIDNGKFWIQLVHNIWIPLIVQQFGSAHFSFFSYLMNYDTDASAFKQYALSMENEKFYKFAHHIFTGAQLCRYAAMPLCRYAAMPLCRYASMPLCRYAAMPPCLYPAMPPCLYPAMPPFPLCPPFFFFFFFFFPPSTNLGAGALFSGIPSIYRLLMRLHAYKYAEIRINMILVTNSKKIYNEEVVSSLNYHIDIIRNLFPFFKEFQNINMEQIVENFFQSRFFKIVISSLKKKNIENIILNQKYINFINSFFLMITEFLYGILNKKCLEKINNNKIKLLNIMNKIFYENMNIQIGRDILLFIADLLCLYKLNCIYIKKKYCNIILDITNIVKMFYYNKYSLVNENSWKQVYVIAVKINHFINCALQRTQTINDNIMLQELSIINRYYFNNLKEENSIGEFYFLKNTNYGIYCWNSLCNKYTNTHIFEYNKHSFQYCNGCYIATYCSEKCKLIHLLSSHHNVCVYFKTIPSFLKFNILNTGCNNNYHDMQFLNIFQHIDVFNRENESYHIIY</sequence>